<name>A0AB34JH23_PRYPA</name>
<reference evidence="1 2" key="1">
    <citation type="journal article" date="2024" name="Science">
        <title>Giant polyketide synthase enzymes in the biosynthesis of giant marine polyether toxins.</title>
        <authorList>
            <person name="Fallon T.R."/>
            <person name="Shende V.V."/>
            <person name="Wierzbicki I.H."/>
            <person name="Pendleton A.L."/>
            <person name="Watervoot N.F."/>
            <person name="Auber R.P."/>
            <person name="Gonzalez D.J."/>
            <person name="Wisecaver J.H."/>
            <person name="Moore B.S."/>
        </authorList>
    </citation>
    <scope>NUCLEOTIDE SEQUENCE [LARGE SCALE GENOMIC DNA]</scope>
    <source>
        <strain evidence="1 2">12B1</strain>
    </source>
</reference>
<sequence>MLELPAVYATLRQQCNERAHGWPHAEAIRAHFRRDERHVYRPPAFSDGHGPVGVYAMLRENAGALAVLRGCAAAFAQCRASLCAVLTPAQAEQLTRQLLFVPEERAAHMCVTVFHEHPSLLTEEEHRQAWRAVDEAACARLASALSARHALCPRPTLWLDSLSLTVDGACIAGFVEEPRGAFSSLRTSSAEVGVDILGAPLTSRPKALMHVTVGRVLAQPDGITPEQEAQWAACVRKWNDETLPQFVAEIEPRSFELEHCSLVRDSVWLMTDFIEYARWRIGPE</sequence>
<keyword evidence="2" id="KW-1185">Reference proteome</keyword>
<gene>
    <name evidence="1" type="ORF">AB1Y20_022425</name>
</gene>
<evidence type="ECO:0000313" key="1">
    <source>
        <dbReference type="EMBL" id="KAL1520864.1"/>
    </source>
</evidence>
<organism evidence="1 2">
    <name type="scientific">Prymnesium parvum</name>
    <name type="common">Toxic golden alga</name>
    <dbReference type="NCBI Taxonomy" id="97485"/>
    <lineage>
        <taxon>Eukaryota</taxon>
        <taxon>Haptista</taxon>
        <taxon>Haptophyta</taxon>
        <taxon>Prymnesiophyceae</taxon>
        <taxon>Prymnesiales</taxon>
        <taxon>Prymnesiaceae</taxon>
        <taxon>Prymnesium</taxon>
    </lineage>
</organism>
<comment type="caution">
    <text evidence="1">The sequence shown here is derived from an EMBL/GenBank/DDBJ whole genome shotgun (WGS) entry which is preliminary data.</text>
</comment>
<protein>
    <submittedName>
        <fullName evidence="1">Uncharacterized protein</fullName>
    </submittedName>
</protein>
<dbReference type="Proteomes" id="UP001515480">
    <property type="component" value="Unassembled WGS sequence"/>
</dbReference>
<evidence type="ECO:0000313" key="2">
    <source>
        <dbReference type="Proteomes" id="UP001515480"/>
    </source>
</evidence>
<dbReference type="EMBL" id="JBGBPQ010000008">
    <property type="protein sequence ID" value="KAL1520864.1"/>
    <property type="molecule type" value="Genomic_DNA"/>
</dbReference>
<proteinExistence type="predicted"/>
<dbReference type="AlphaFoldDB" id="A0AB34JH23"/>
<accession>A0AB34JH23</accession>